<dbReference type="Gene3D" id="1.20.120.1220">
    <property type="match status" value="1"/>
</dbReference>
<feature type="transmembrane region" description="Helical" evidence="1">
    <location>
        <begin position="98"/>
        <end position="120"/>
    </location>
</feature>
<dbReference type="InterPro" id="IPR000045">
    <property type="entry name" value="Prepilin_IV_endopep_pep"/>
</dbReference>
<keyword evidence="4" id="KW-1185">Reference proteome</keyword>
<feature type="transmembrane region" description="Helical" evidence="1">
    <location>
        <begin position="40"/>
        <end position="56"/>
    </location>
</feature>
<keyword evidence="1" id="KW-0472">Membrane</keyword>
<evidence type="ECO:0000259" key="2">
    <source>
        <dbReference type="Pfam" id="PF01478"/>
    </source>
</evidence>
<gene>
    <name evidence="3" type="ORF">HYN69_12020</name>
</gene>
<keyword evidence="1" id="KW-0812">Transmembrane</keyword>
<protein>
    <recommendedName>
        <fullName evidence="2">Prepilin type IV endopeptidase peptidase domain-containing protein</fullName>
    </recommendedName>
</protein>
<feature type="transmembrane region" description="Helical" evidence="1">
    <location>
        <begin position="62"/>
        <end position="86"/>
    </location>
</feature>
<evidence type="ECO:0000313" key="3">
    <source>
        <dbReference type="EMBL" id="AWB49133.1"/>
    </source>
</evidence>
<feature type="transmembrane region" description="Helical" evidence="1">
    <location>
        <begin position="146"/>
        <end position="166"/>
    </location>
</feature>
<name>A0A2S0UMV0_9RHOB</name>
<dbReference type="OrthoDB" id="7709484at2"/>
<reference evidence="3 4" key="1">
    <citation type="submission" date="2018-04" db="EMBL/GenBank/DDBJ databases">
        <title>Genome sequencing of Gemmobacter.</title>
        <authorList>
            <person name="Yi H."/>
            <person name="Baek M.-G."/>
        </authorList>
    </citation>
    <scope>NUCLEOTIDE SEQUENCE [LARGE SCALE GENOMIC DNA]</scope>
    <source>
        <strain evidence="3 4">HYN0069</strain>
    </source>
</reference>
<evidence type="ECO:0000256" key="1">
    <source>
        <dbReference type="SAM" id="Phobius"/>
    </source>
</evidence>
<dbReference type="GO" id="GO:0016020">
    <property type="term" value="C:membrane"/>
    <property type="evidence" value="ECO:0007669"/>
    <property type="project" value="InterPro"/>
</dbReference>
<dbReference type="Pfam" id="PF01478">
    <property type="entry name" value="Peptidase_A24"/>
    <property type="match status" value="1"/>
</dbReference>
<dbReference type="Proteomes" id="UP000244496">
    <property type="component" value="Chromosome"/>
</dbReference>
<organism evidence="3 4">
    <name type="scientific">Paragemmobacter aquarius</name>
    <dbReference type="NCBI Taxonomy" id="2169400"/>
    <lineage>
        <taxon>Bacteria</taxon>
        <taxon>Pseudomonadati</taxon>
        <taxon>Pseudomonadota</taxon>
        <taxon>Alphaproteobacteria</taxon>
        <taxon>Rhodobacterales</taxon>
        <taxon>Paracoccaceae</taxon>
        <taxon>Paragemmobacter</taxon>
    </lineage>
</organism>
<feature type="domain" description="Prepilin type IV endopeptidase peptidase" evidence="2">
    <location>
        <begin position="21"/>
        <end position="120"/>
    </location>
</feature>
<proteinExistence type="predicted"/>
<keyword evidence="1" id="KW-1133">Transmembrane helix</keyword>
<dbReference type="GO" id="GO:0004190">
    <property type="term" value="F:aspartic-type endopeptidase activity"/>
    <property type="evidence" value="ECO:0007669"/>
    <property type="project" value="InterPro"/>
</dbReference>
<dbReference type="KEGG" id="geh:HYN69_12020"/>
<dbReference type="AlphaFoldDB" id="A0A2S0UMV0"/>
<evidence type="ECO:0000313" key="4">
    <source>
        <dbReference type="Proteomes" id="UP000244496"/>
    </source>
</evidence>
<feature type="transmembrane region" description="Helical" evidence="1">
    <location>
        <begin position="12"/>
        <end position="28"/>
    </location>
</feature>
<accession>A0A2S0UMV0</accession>
<dbReference type="RefSeq" id="WP_108435950.1">
    <property type="nucleotide sequence ID" value="NZ_CP028918.1"/>
</dbReference>
<dbReference type="EMBL" id="CP028918">
    <property type="protein sequence ID" value="AWB49133.1"/>
    <property type="molecule type" value="Genomic_DNA"/>
</dbReference>
<sequence length="168" mass="18014">MTTDSLPPLWTTLWFLIPILPISLWVAWSDLKFMKIPNKAVLTLAAAYLVLGPIALPFTLYLWGWALGGAVLVAGFIVTSLGLVGAGDSKFAAAMAPFFIGGDASLILALFAGCLLGAFATHRLFRAIPAFRGATAEWESWTHKDFPMGLALTGTLSFYFIAALLFSA</sequence>